<organism evidence="2 3">
    <name type="scientific">Vannielia litorea</name>
    <dbReference type="NCBI Taxonomy" id="1217970"/>
    <lineage>
        <taxon>Bacteria</taxon>
        <taxon>Pseudomonadati</taxon>
        <taxon>Pseudomonadota</taxon>
        <taxon>Alphaproteobacteria</taxon>
        <taxon>Rhodobacterales</taxon>
        <taxon>Paracoccaceae</taxon>
        <taxon>Vannielia</taxon>
    </lineage>
</organism>
<keyword evidence="3" id="KW-1185">Reference proteome</keyword>
<protein>
    <recommendedName>
        <fullName evidence="1">DUF6985 domain-containing protein</fullName>
    </recommendedName>
</protein>
<dbReference type="Proteomes" id="UP000184932">
    <property type="component" value="Unassembled WGS sequence"/>
</dbReference>
<dbReference type="RefSeq" id="WP_217694040.1">
    <property type="nucleotide sequence ID" value="NZ_FSRL01000001.1"/>
</dbReference>
<evidence type="ECO:0000313" key="3">
    <source>
        <dbReference type="Proteomes" id="UP000184932"/>
    </source>
</evidence>
<gene>
    <name evidence="2" type="ORF">SAMN05444002_0609</name>
</gene>
<dbReference type="Pfam" id="PF22481">
    <property type="entry name" value="DUF6985"/>
    <property type="match status" value="1"/>
</dbReference>
<sequence>MPGFEIRHEPVTVPYFDGAEVQRMIFFGHPAEPAPDAAAPALAAFARLTPADRLADSLHVFNYYRDFHQDVGGEEWLDEEMGVPATPEDIWQHVTPGTVFVKLDERHPDHVYVVMEAQCAWEGEHGLMMVWEDGARLTKVGGYDGHVTNETAYARPDYEGIVYRANDPALTTRR</sequence>
<dbReference type="AlphaFoldDB" id="A0A1N6ECY2"/>
<feature type="domain" description="DUF6985" evidence="1">
    <location>
        <begin position="8"/>
        <end position="146"/>
    </location>
</feature>
<evidence type="ECO:0000313" key="2">
    <source>
        <dbReference type="EMBL" id="SIN80866.1"/>
    </source>
</evidence>
<reference evidence="3" key="1">
    <citation type="submission" date="2016-11" db="EMBL/GenBank/DDBJ databases">
        <authorList>
            <person name="Varghese N."/>
            <person name="Submissions S."/>
        </authorList>
    </citation>
    <scope>NUCLEOTIDE SEQUENCE [LARGE SCALE GENOMIC DNA]</scope>
    <source>
        <strain evidence="3">DSM 29440</strain>
    </source>
</reference>
<dbReference type="STRING" id="1217970.SAMN05444002_0609"/>
<dbReference type="EMBL" id="FSRL01000001">
    <property type="protein sequence ID" value="SIN80866.1"/>
    <property type="molecule type" value="Genomic_DNA"/>
</dbReference>
<accession>A0A1N6ECY2</accession>
<dbReference type="InterPro" id="IPR054254">
    <property type="entry name" value="DUF6985"/>
</dbReference>
<name>A0A1N6ECY2_9RHOB</name>
<proteinExistence type="predicted"/>
<evidence type="ECO:0000259" key="1">
    <source>
        <dbReference type="Pfam" id="PF22481"/>
    </source>
</evidence>